<accession>A0A0V1K2U3</accession>
<name>A0A0V1K2U3_9BILA</name>
<dbReference type="AlphaFoldDB" id="A0A0V1K2U3"/>
<protein>
    <submittedName>
        <fullName evidence="1">Uncharacterized protein</fullName>
    </submittedName>
</protein>
<dbReference type="EMBL" id="JYDW01003646">
    <property type="protein sequence ID" value="KRZ41554.1"/>
    <property type="molecule type" value="Genomic_DNA"/>
</dbReference>
<feature type="non-terminal residue" evidence="1">
    <location>
        <position position="41"/>
    </location>
</feature>
<reference evidence="1 2" key="1">
    <citation type="submission" date="2015-05" db="EMBL/GenBank/DDBJ databases">
        <title>Evolution of Trichinella species and genotypes.</title>
        <authorList>
            <person name="Korhonen P.K."/>
            <person name="Edoardo P."/>
            <person name="Giuseppe L.R."/>
            <person name="Gasser R.B."/>
        </authorList>
    </citation>
    <scope>NUCLEOTIDE SEQUENCE [LARGE SCALE GENOMIC DNA]</scope>
    <source>
        <strain evidence="1">ISS10</strain>
    </source>
</reference>
<proteinExistence type="predicted"/>
<comment type="caution">
    <text evidence="1">The sequence shown here is derived from an EMBL/GenBank/DDBJ whole genome shotgun (WGS) entry which is preliminary data.</text>
</comment>
<dbReference type="Proteomes" id="UP000054721">
    <property type="component" value="Unassembled WGS sequence"/>
</dbReference>
<sequence>LMAWLPIKNISTTKVRYSSVKLHAGDENGKAYFFKIANQFA</sequence>
<organism evidence="1 2">
    <name type="scientific">Trichinella nativa</name>
    <dbReference type="NCBI Taxonomy" id="6335"/>
    <lineage>
        <taxon>Eukaryota</taxon>
        <taxon>Metazoa</taxon>
        <taxon>Ecdysozoa</taxon>
        <taxon>Nematoda</taxon>
        <taxon>Enoplea</taxon>
        <taxon>Dorylaimia</taxon>
        <taxon>Trichinellida</taxon>
        <taxon>Trichinellidae</taxon>
        <taxon>Trichinella</taxon>
    </lineage>
</organism>
<evidence type="ECO:0000313" key="2">
    <source>
        <dbReference type="Proteomes" id="UP000054721"/>
    </source>
</evidence>
<feature type="non-terminal residue" evidence="1">
    <location>
        <position position="1"/>
    </location>
</feature>
<gene>
    <name evidence="1" type="ORF">T02_978</name>
</gene>
<keyword evidence="2" id="KW-1185">Reference proteome</keyword>
<evidence type="ECO:0000313" key="1">
    <source>
        <dbReference type="EMBL" id="KRZ41554.1"/>
    </source>
</evidence>